<dbReference type="InterPro" id="IPR006533">
    <property type="entry name" value="T6SS_Vgr_RhsGE"/>
</dbReference>
<accession>A0ABT0F3Z8</accession>
<dbReference type="NCBIfam" id="TIGR03361">
    <property type="entry name" value="VI_Rhs_Vgr"/>
    <property type="match status" value="1"/>
</dbReference>
<dbReference type="Pfam" id="PF05954">
    <property type="entry name" value="Phage_GPD"/>
    <property type="match status" value="1"/>
</dbReference>
<dbReference type="SUPFAM" id="SSF69279">
    <property type="entry name" value="Phage tail proteins"/>
    <property type="match status" value="2"/>
</dbReference>
<sequence length="474" mass="52983">MWFRTLCVPYLPAEARPMHDDKESPFNLTLLKGDLQLQVLQFSGQEVLNQPYRFEIEVIAPAPAVNLGLLLHQEVFFELGNGNGIHGVIQCATAEYLGPHRVGYTVTVVPLLQSLQRCSNRRVFHHLSVPDILLQLLKNHELPDSSYRLELMGQYPSRPFCIQYEETDLELFQRLCEDEGIHFHFEHSRKEHVLVLADDLLSLPQEPVMMAFRPDVDDPSELPKLSQLYQRHHSRPSLVRPGARDRSTATRADNAANLVFSSTTATPTKAHEAQRSLRQLERLRCTSRQIHGQSNHSALCSARVVQVSEHPVPDFNDQWLLTGLRHRGCQASILAQDSGVSEYCNEFTAIPWSTVFRAPLLQPRPIIAGYQPARVVGQPGQPATLDDRGRMLVWLWPSAHSDPDESCAAPVPIAYAVPGRCIDPGTLPAAGSEVLISFLDGNPERPVFCAPAVQLLPSSPGTNTGLLLDWLVER</sequence>
<dbReference type="Proteomes" id="UP001299876">
    <property type="component" value="Unassembled WGS sequence"/>
</dbReference>
<dbReference type="InterPro" id="IPR037026">
    <property type="entry name" value="Vgr_OB-fold_dom_sf"/>
</dbReference>
<dbReference type="SUPFAM" id="SSF69255">
    <property type="entry name" value="gp5 N-terminal domain-like"/>
    <property type="match status" value="1"/>
</dbReference>
<evidence type="ECO:0000313" key="1">
    <source>
        <dbReference type="EMBL" id="MCK1792584.1"/>
    </source>
</evidence>
<comment type="caution">
    <text evidence="1">The sequence shown here is derived from an EMBL/GenBank/DDBJ whole genome shotgun (WGS) entry which is preliminary data.</text>
</comment>
<dbReference type="InterPro" id="IPR017847">
    <property type="entry name" value="T6SS_RhsGE_Vgr_subset"/>
</dbReference>
<dbReference type="Gene3D" id="2.30.110.50">
    <property type="match status" value="1"/>
</dbReference>
<dbReference type="Gene3D" id="2.40.50.230">
    <property type="entry name" value="Gp5 N-terminal domain"/>
    <property type="match status" value="1"/>
</dbReference>
<dbReference type="Gene3D" id="3.55.50.10">
    <property type="entry name" value="Baseplate protein-like domains"/>
    <property type="match status" value="1"/>
</dbReference>
<reference evidence="1 2" key="1">
    <citation type="submission" date="2022-02" db="EMBL/GenBank/DDBJ databases">
        <title>Comparative genomics of the first Antarctic Pseudomonas spp. capable of biotransforming 2,4,6-Trinitrotoluene.</title>
        <authorList>
            <person name="Cabrera M.A."/>
            <person name="Marquez S.L."/>
            <person name="Perez-Donoso J.M."/>
        </authorList>
    </citation>
    <scope>NUCLEOTIDE SEQUENCE [LARGE SCALE GENOMIC DNA]</scope>
    <source>
        <strain evidence="1 2">TNT19</strain>
    </source>
</reference>
<protein>
    <submittedName>
        <fullName evidence="1">Type VI secretion system tip protein VgrG</fullName>
    </submittedName>
</protein>
<dbReference type="NCBIfam" id="TIGR01646">
    <property type="entry name" value="vgr_GE"/>
    <property type="match status" value="1"/>
</dbReference>
<name>A0ABT0F3Z8_9PSED</name>
<gene>
    <name evidence="1" type="primary">vgrG</name>
    <name evidence="1" type="ORF">L9059_20835</name>
</gene>
<dbReference type="EMBL" id="JAKNRW010000021">
    <property type="protein sequence ID" value="MCK1792584.1"/>
    <property type="molecule type" value="Genomic_DNA"/>
</dbReference>
<dbReference type="Gene3D" id="4.10.220.110">
    <property type="match status" value="1"/>
</dbReference>
<evidence type="ECO:0000313" key="2">
    <source>
        <dbReference type="Proteomes" id="UP001299876"/>
    </source>
</evidence>
<keyword evidence="2" id="KW-1185">Reference proteome</keyword>
<organism evidence="1 2">
    <name type="scientific">Pseudomonas violetae</name>
    <dbReference type="NCBI Taxonomy" id="2915813"/>
    <lineage>
        <taxon>Bacteria</taxon>
        <taxon>Pseudomonadati</taxon>
        <taxon>Pseudomonadota</taxon>
        <taxon>Gammaproteobacteria</taxon>
        <taxon>Pseudomonadales</taxon>
        <taxon>Pseudomonadaceae</taxon>
        <taxon>Pseudomonas</taxon>
    </lineage>
</organism>
<proteinExistence type="predicted"/>